<comment type="caution">
    <text evidence="1">The sequence shown here is derived from an EMBL/GenBank/DDBJ whole genome shotgun (WGS) entry which is preliminary data.</text>
</comment>
<dbReference type="EMBL" id="JBBLZC010000029">
    <property type="protein sequence ID" value="MEK0085525.1"/>
    <property type="molecule type" value="Genomic_DNA"/>
</dbReference>
<proteinExistence type="predicted"/>
<evidence type="ECO:0008006" key="3">
    <source>
        <dbReference type="Google" id="ProtNLM"/>
    </source>
</evidence>
<organism evidence="1 2">
    <name type="scientific">Benzoatithermus flavus</name>
    <dbReference type="NCBI Taxonomy" id="3108223"/>
    <lineage>
        <taxon>Bacteria</taxon>
        <taxon>Pseudomonadati</taxon>
        <taxon>Pseudomonadota</taxon>
        <taxon>Alphaproteobacteria</taxon>
        <taxon>Geminicoccales</taxon>
        <taxon>Geminicoccaceae</taxon>
        <taxon>Benzoatithermus</taxon>
    </lineage>
</organism>
<reference evidence="1 2" key="1">
    <citation type="submission" date="2024-01" db="EMBL/GenBank/DDBJ databases">
        <title>Multi-omics insights into the function and evolution of sodium benzoate biodegradation pathways in Benzoatithermus flavus gen. nov., sp. nov. from hot spring.</title>
        <authorList>
            <person name="Hu C.-J."/>
            <person name="Li W.-J."/>
        </authorList>
    </citation>
    <scope>NUCLEOTIDE SEQUENCE [LARGE SCALE GENOMIC DNA]</scope>
    <source>
        <strain evidence="1 2">SYSU G07066</strain>
    </source>
</reference>
<keyword evidence="2" id="KW-1185">Reference proteome</keyword>
<accession>A0ABU8XWD9</accession>
<protein>
    <recommendedName>
        <fullName evidence="3">Nucleotidyl transferase AbiEii toxin, Type IV TA system</fullName>
    </recommendedName>
</protein>
<dbReference type="Proteomes" id="UP001375743">
    <property type="component" value="Unassembled WGS sequence"/>
</dbReference>
<dbReference type="RefSeq" id="WP_418161375.1">
    <property type="nucleotide sequence ID" value="NZ_JBBLZC010000029.1"/>
</dbReference>
<name>A0ABU8XWD9_9PROT</name>
<evidence type="ECO:0000313" key="2">
    <source>
        <dbReference type="Proteomes" id="UP001375743"/>
    </source>
</evidence>
<evidence type="ECO:0000313" key="1">
    <source>
        <dbReference type="EMBL" id="MEK0085525.1"/>
    </source>
</evidence>
<gene>
    <name evidence="1" type="ORF">U1T56_20425</name>
</gene>
<sequence length="169" mass="18708">MAFRREYVETLRLLARAFALYEVQGYERPIIVGGSAVEYYTHGAVESGDFDLVEADERALGGALEAVDFVRENRAGHLLRGFYHPELLTGVEIVSGTLFDGRTDRSRSGVLMLDESSVLFPPVEDLIADRLAQYEASQRQDSEMLGQARSLLELADQLDHGIPNQTCAG</sequence>